<dbReference type="Proteomes" id="UP000618445">
    <property type="component" value="Unassembled WGS sequence"/>
</dbReference>
<evidence type="ECO:0000313" key="12">
    <source>
        <dbReference type="Proteomes" id="UP000618445"/>
    </source>
</evidence>
<proteinExistence type="inferred from homology"/>
<keyword evidence="3 9" id="KW-1003">Cell membrane</keyword>
<evidence type="ECO:0000256" key="6">
    <source>
        <dbReference type="ARBA" id="ARBA00022989"/>
    </source>
</evidence>
<comment type="function">
    <text evidence="9">Part of the twin-arginine translocation (Tat) system that transports large folded proteins containing a characteristic twin-arginine motif in their signal peptide across membranes. TatA could form the protein-conducting channel of the Tat system.</text>
</comment>
<comment type="caution">
    <text evidence="11">The sequence shown here is derived from an EMBL/GenBank/DDBJ whole genome shotgun (WGS) entry which is preliminary data.</text>
</comment>
<evidence type="ECO:0000256" key="10">
    <source>
        <dbReference type="SAM" id="MobiDB-lite"/>
    </source>
</evidence>
<keyword evidence="6 9" id="KW-1133">Transmembrane helix</keyword>
<keyword evidence="7 9" id="KW-0811">Translocation</keyword>
<evidence type="ECO:0000256" key="7">
    <source>
        <dbReference type="ARBA" id="ARBA00023010"/>
    </source>
</evidence>
<sequence>MFGIGWPEVIVISLVGVAIFGAKRIPEIGRSVGQALRGFQDEVKGNGETTDKSDSPDKD</sequence>
<accession>A0ABR8CHW5</accession>
<dbReference type="InterPro" id="IPR003369">
    <property type="entry name" value="TatA/B/E"/>
</dbReference>
<dbReference type="PANTHER" id="PTHR42982">
    <property type="entry name" value="SEC-INDEPENDENT PROTEIN TRANSLOCASE PROTEIN TATA"/>
    <property type="match status" value="1"/>
</dbReference>
<evidence type="ECO:0000256" key="5">
    <source>
        <dbReference type="ARBA" id="ARBA00022927"/>
    </source>
</evidence>
<evidence type="ECO:0000313" key="11">
    <source>
        <dbReference type="EMBL" id="MBD2319911.1"/>
    </source>
</evidence>
<dbReference type="NCBIfam" id="TIGR01411">
    <property type="entry name" value="tatAE"/>
    <property type="match status" value="1"/>
</dbReference>
<keyword evidence="4 9" id="KW-0812">Transmembrane</keyword>
<feature type="region of interest" description="Disordered" evidence="10">
    <location>
        <begin position="39"/>
        <end position="59"/>
    </location>
</feature>
<keyword evidence="5 9" id="KW-0653">Protein transport</keyword>
<organism evidence="11 12">
    <name type="scientific">Phormidium tenue FACHB-1050</name>
    <dbReference type="NCBI Taxonomy" id="2692857"/>
    <lineage>
        <taxon>Bacteria</taxon>
        <taxon>Bacillati</taxon>
        <taxon>Cyanobacteriota</taxon>
        <taxon>Cyanophyceae</taxon>
        <taxon>Oscillatoriophycideae</taxon>
        <taxon>Oscillatoriales</taxon>
        <taxon>Oscillatoriaceae</taxon>
        <taxon>Phormidium</taxon>
    </lineage>
</organism>
<evidence type="ECO:0000256" key="9">
    <source>
        <dbReference type="HAMAP-Rule" id="MF_00236"/>
    </source>
</evidence>
<protein>
    <recommendedName>
        <fullName evidence="9">Sec-independent protein translocase protein TatA</fullName>
    </recommendedName>
</protein>
<evidence type="ECO:0000256" key="1">
    <source>
        <dbReference type="ARBA" id="ARBA00004162"/>
    </source>
</evidence>
<comment type="similarity">
    <text evidence="9">Belongs to the TatA/E family.</text>
</comment>
<keyword evidence="8 9" id="KW-0472">Membrane</keyword>
<evidence type="ECO:0000256" key="8">
    <source>
        <dbReference type="ARBA" id="ARBA00023136"/>
    </source>
</evidence>
<dbReference type="EMBL" id="JACJQY010000073">
    <property type="protein sequence ID" value="MBD2319911.1"/>
    <property type="molecule type" value="Genomic_DNA"/>
</dbReference>
<gene>
    <name evidence="9 11" type="primary">tatA</name>
    <name evidence="11" type="ORF">H6G05_24125</name>
</gene>
<dbReference type="Pfam" id="PF02416">
    <property type="entry name" value="TatA_B_E"/>
    <property type="match status" value="1"/>
</dbReference>
<dbReference type="PANTHER" id="PTHR42982:SF1">
    <property type="entry name" value="SEC-INDEPENDENT PROTEIN TRANSLOCASE PROTEIN TATA"/>
    <property type="match status" value="1"/>
</dbReference>
<dbReference type="Gene3D" id="1.20.5.3310">
    <property type="match status" value="1"/>
</dbReference>
<dbReference type="HAMAP" id="MF_00236">
    <property type="entry name" value="TatA_E"/>
    <property type="match status" value="1"/>
</dbReference>
<dbReference type="InterPro" id="IPR006312">
    <property type="entry name" value="TatA/E"/>
</dbReference>
<dbReference type="PRINTS" id="PR01506">
    <property type="entry name" value="TATBPROTEIN"/>
</dbReference>
<feature type="transmembrane region" description="Helical" evidence="9">
    <location>
        <begin position="6"/>
        <end position="22"/>
    </location>
</feature>
<evidence type="ECO:0000256" key="3">
    <source>
        <dbReference type="ARBA" id="ARBA00022475"/>
    </source>
</evidence>
<name>A0ABR8CHW5_9CYAN</name>
<keyword evidence="12" id="KW-1185">Reference proteome</keyword>
<evidence type="ECO:0000256" key="4">
    <source>
        <dbReference type="ARBA" id="ARBA00022692"/>
    </source>
</evidence>
<comment type="subunit">
    <text evidence="9">Forms a complex with TatC.</text>
</comment>
<reference evidence="11 12" key="1">
    <citation type="journal article" date="2020" name="ISME J.">
        <title>Comparative genomics reveals insights into cyanobacterial evolution and habitat adaptation.</title>
        <authorList>
            <person name="Chen M.Y."/>
            <person name="Teng W.K."/>
            <person name="Zhao L."/>
            <person name="Hu C.X."/>
            <person name="Zhou Y.K."/>
            <person name="Han B.P."/>
            <person name="Song L.R."/>
            <person name="Shu W.S."/>
        </authorList>
    </citation>
    <scope>NUCLEOTIDE SEQUENCE [LARGE SCALE GENOMIC DNA]</scope>
    <source>
        <strain evidence="11 12">FACHB-1050</strain>
    </source>
</reference>
<dbReference type="RefSeq" id="WP_190582394.1">
    <property type="nucleotide sequence ID" value="NZ_CAWPQU010000071.1"/>
</dbReference>
<comment type="subcellular location">
    <subcellularLocation>
        <location evidence="1 9">Cell membrane</location>
        <topology evidence="1 9">Single-pass membrane protein</topology>
    </subcellularLocation>
</comment>
<evidence type="ECO:0000256" key="2">
    <source>
        <dbReference type="ARBA" id="ARBA00022448"/>
    </source>
</evidence>
<keyword evidence="2 9" id="KW-0813">Transport</keyword>